<dbReference type="InterPro" id="IPR027417">
    <property type="entry name" value="P-loop_NTPase"/>
</dbReference>
<dbReference type="GO" id="GO:0005737">
    <property type="term" value="C:cytoplasm"/>
    <property type="evidence" value="ECO:0007669"/>
    <property type="project" value="TreeGrafter"/>
</dbReference>
<dbReference type="SMART" id="SM00327">
    <property type="entry name" value="VWA"/>
    <property type="match status" value="1"/>
</dbReference>
<dbReference type="Pfam" id="PF07728">
    <property type="entry name" value="AAA_5"/>
    <property type="match status" value="3"/>
</dbReference>
<evidence type="ECO:0000259" key="1">
    <source>
        <dbReference type="SMART" id="SM00327"/>
    </source>
</evidence>
<dbReference type="EMBL" id="LJIJ01000036">
    <property type="protein sequence ID" value="ODN04785.1"/>
    <property type="molecule type" value="Genomic_DNA"/>
</dbReference>
<dbReference type="SUPFAM" id="SSF52540">
    <property type="entry name" value="P-loop containing nucleoside triphosphate hydrolases"/>
    <property type="match status" value="3"/>
</dbReference>
<protein>
    <submittedName>
        <fullName evidence="3">von Willebrand factor A domain-containing protein 8</fullName>
    </submittedName>
</protein>
<accession>A0A1D2NI75</accession>
<dbReference type="InterPro" id="IPR003593">
    <property type="entry name" value="AAA+_ATPase"/>
</dbReference>
<dbReference type="GO" id="GO:0005524">
    <property type="term" value="F:ATP binding"/>
    <property type="evidence" value="ECO:0007669"/>
    <property type="project" value="InterPro"/>
</dbReference>
<dbReference type="GO" id="GO:0032991">
    <property type="term" value="C:protein-containing complex"/>
    <property type="evidence" value="ECO:0007669"/>
    <property type="project" value="UniProtKB-ARBA"/>
</dbReference>
<dbReference type="InterPro" id="IPR036465">
    <property type="entry name" value="vWFA_dom_sf"/>
</dbReference>
<dbReference type="InterPro" id="IPR002035">
    <property type="entry name" value="VWF_A"/>
</dbReference>
<evidence type="ECO:0000313" key="3">
    <source>
        <dbReference type="EMBL" id="ODN04785.1"/>
    </source>
</evidence>
<sequence>MLKKDELRQDMFLIGPPGDYKRRLVNLYAHLTSREIQFLQISRDTTEADIKQRREIVHKSAVFFDQASVRCALGGHVLVLDGIEKAERNVLPLLNNLLENREMNLEDGRHLIPHTRFDALLKEFGADILKSWKLERVHEDFRIIALGLPVPTFKGNPLDPPLRSRFQARNVQNLERDEVVQIIQKVVGVEECKVKKIIDLAYALNFSKEREFKNFEAHSGDVADVPWFVVDNLIGGAAVIKKFEEESGRSASSRAIFKLMYPFKGAKIDKLVSENLDPENIVPGSTAFELSPPPLPSQLESLEILRASVGSNISRGILLYGPQGCGKSTIAEYLGHLTCSSVCVIQVYKDMSVRELFQSRTTDKLGNTIWRFSPLTNALLNGDVCVLDGVENLHHSVFSVIGKLVQDGDVLLPDGVTRIGGGGLKVHPSFRLIGIANSSDLKLTPELTSVFFTKSVEFSGEDLEVLCSGFDPNVRKIVHVGKELAARGEDGDKGCGTLARALSFTQIKRINRGVVAHGRDSYQQVYNACLGRFLPGVERDTLVSLLGKHGVKKLKRGEAVNDIRVELDSVVVGGKRFKRFPDNKFKAKVPDGLFFNINAHVRIMEGLLTDFFAGDHLLVIGNQGVGKNKIVDRMLQLVNAPREYIQLHRDTTVQSLTSIQRVEDGVIVTEDSPLVNAAKHGLVLVIDEADKAPAHVTAVLKTLAERGEMFLPDGRFIGRNATGDSGIPLHPDFRMIVLANRPGFPFLGNNFYSVLSHLFSVNPVSNPGVEDEVMLLKSYGPDVDDKVVRSLAACFSELRQLSDDGVIAYPYSTREAVHVVKHLQSFPGDMANAFGNVFDFDSWNDENLDTVGGVITKFFGDLAIGVSRDNEWGRSRWGNTWAGGSGGTGTAGLGGAGGPYRLTDGNPVFQVSPEVKASVPPEIRLMARDMARKAFEEKLKELKMSKYDGNVYEDFIRPIRPQIQSLRTVLESLQSNAKERKWVKHQTSGEFDDSKLIEGVVGEKNIYRTRKHEKPEVGDPIVKPKLLRLLVDCSGSMYRFNGYDRRMDRTLSSLLMVMNAFKGFENTVKYDVFVHSGDEFDYQLVGKDSPPANEKEMLDVLKYMFLHSQFCASGDNTLEATIHGVKDLGKIADDHDDVILLVLSDANLERYGISAKEFARVLTLDNAVKCFCVFIGSLGDQASRMEAELPAGKSFVCLDTSKLPKVIQKIFMTVIE</sequence>
<dbReference type="SMART" id="SM00382">
    <property type="entry name" value="AAA"/>
    <property type="match status" value="2"/>
</dbReference>
<dbReference type="PANTHER" id="PTHR21610">
    <property type="entry name" value="VON WILLEBRAND FACTOR A DOMAIN-CONTAINING PROTEIN 8"/>
    <property type="match status" value="1"/>
</dbReference>
<dbReference type="FunFam" id="3.40.50.300:FF:000587">
    <property type="entry name" value="von Willebrand factor A domain containing 8"/>
    <property type="match status" value="1"/>
</dbReference>
<evidence type="ECO:0000313" key="4">
    <source>
        <dbReference type="Proteomes" id="UP000094527"/>
    </source>
</evidence>
<dbReference type="STRING" id="48709.A0A1D2NI75"/>
<dbReference type="PANTHER" id="PTHR21610:SF9">
    <property type="entry name" value="VON WILLEBRAND FACTOR A DOMAIN-CONTAINING PROTEIN 8"/>
    <property type="match status" value="1"/>
</dbReference>
<name>A0A1D2NI75_ORCCI</name>
<dbReference type="AlphaFoldDB" id="A0A1D2NI75"/>
<dbReference type="GO" id="GO:0016887">
    <property type="term" value="F:ATP hydrolysis activity"/>
    <property type="evidence" value="ECO:0007669"/>
    <property type="project" value="InterPro"/>
</dbReference>
<dbReference type="Gene3D" id="3.40.50.300">
    <property type="entry name" value="P-loop containing nucleotide triphosphate hydrolases"/>
    <property type="match status" value="3"/>
</dbReference>
<feature type="domain" description="VWFA" evidence="1">
    <location>
        <begin position="1024"/>
        <end position="1215"/>
    </location>
</feature>
<dbReference type="InterPro" id="IPR039891">
    <property type="entry name" value="VWA8"/>
</dbReference>
<keyword evidence="4" id="KW-1185">Reference proteome</keyword>
<proteinExistence type="predicted"/>
<organism evidence="3 4">
    <name type="scientific">Orchesella cincta</name>
    <name type="common">Springtail</name>
    <name type="synonym">Podura cincta</name>
    <dbReference type="NCBI Taxonomy" id="48709"/>
    <lineage>
        <taxon>Eukaryota</taxon>
        <taxon>Metazoa</taxon>
        <taxon>Ecdysozoa</taxon>
        <taxon>Arthropoda</taxon>
        <taxon>Hexapoda</taxon>
        <taxon>Collembola</taxon>
        <taxon>Entomobryomorpha</taxon>
        <taxon>Entomobryoidea</taxon>
        <taxon>Orchesellidae</taxon>
        <taxon>Orchesellinae</taxon>
        <taxon>Orchesella</taxon>
    </lineage>
</organism>
<dbReference type="SUPFAM" id="SSF53300">
    <property type="entry name" value="vWA-like"/>
    <property type="match status" value="1"/>
</dbReference>
<gene>
    <name evidence="3" type="ORF">Ocin01_01922</name>
</gene>
<reference evidence="3 4" key="1">
    <citation type="journal article" date="2016" name="Genome Biol. Evol.">
        <title>Gene Family Evolution Reflects Adaptation to Soil Environmental Stressors in the Genome of the Collembolan Orchesella cincta.</title>
        <authorList>
            <person name="Faddeeva-Vakhrusheva A."/>
            <person name="Derks M.F."/>
            <person name="Anvar S.Y."/>
            <person name="Agamennone V."/>
            <person name="Suring W."/>
            <person name="Smit S."/>
            <person name="van Straalen N.M."/>
            <person name="Roelofs D."/>
        </authorList>
    </citation>
    <scope>NUCLEOTIDE SEQUENCE [LARGE SCALE GENOMIC DNA]</scope>
    <source>
        <tissue evidence="3">Mixed pool</tissue>
    </source>
</reference>
<feature type="domain" description="AAA+ ATPase" evidence="2">
    <location>
        <begin position="313"/>
        <end position="462"/>
    </location>
</feature>
<feature type="domain" description="AAA+ ATPase" evidence="2">
    <location>
        <begin position="613"/>
        <end position="765"/>
    </location>
</feature>
<dbReference type="OrthoDB" id="5186at2759"/>
<comment type="caution">
    <text evidence="3">The sequence shown here is derived from an EMBL/GenBank/DDBJ whole genome shotgun (WGS) entry which is preliminary data.</text>
</comment>
<dbReference type="Proteomes" id="UP000094527">
    <property type="component" value="Unassembled WGS sequence"/>
</dbReference>
<dbReference type="InterPro" id="IPR011704">
    <property type="entry name" value="ATPase_dyneun-rel_AAA"/>
</dbReference>
<evidence type="ECO:0000259" key="2">
    <source>
        <dbReference type="SMART" id="SM00382"/>
    </source>
</evidence>
<dbReference type="OMA" id="SWMSPEI"/>